<protein>
    <submittedName>
        <fullName evidence="2">Uncharacterized protein</fullName>
    </submittedName>
</protein>
<comment type="caution">
    <text evidence="2">The sequence shown here is derived from an EMBL/GenBank/DDBJ whole genome shotgun (WGS) entry which is preliminary data.</text>
</comment>
<evidence type="ECO:0000256" key="1">
    <source>
        <dbReference type="SAM" id="MobiDB-lite"/>
    </source>
</evidence>
<sequence length="110" mass="11457">MNGRARGSARLPGHDGRPAGEVGGMNEDENPSAQTPEETHDHRPGEAGEELPPAPDGLEGETRTVAARSGSDTSFPERPIPADPVEASPEDQKAGHDEGRTPEPDMGPSS</sequence>
<reference evidence="2 3" key="1">
    <citation type="submission" date="2021-01" db="EMBL/GenBank/DDBJ databases">
        <title>Whole genome shotgun sequence of Planobispora siamensis NBRC 107568.</title>
        <authorList>
            <person name="Komaki H."/>
            <person name="Tamura T."/>
        </authorList>
    </citation>
    <scope>NUCLEOTIDE SEQUENCE [LARGE SCALE GENOMIC DNA]</scope>
    <source>
        <strain evidence="2 3">NBRC 107568</strain>
    </source>
</reference>
<dbReference type="AlphaFoldDB" id="A0A8J3WHH3"/>
<proteinExistence type="predicted"/>
<name>A0A8J3WHH3_9ACTN</name>
<feature type="compositionally biased region" description="Basic and acidic residues" evidence="1">
    <location>
        <begin position="37"/>
        <end position="46"/>
    </location>
</feature>
<dbReference type="EMBL" id="BOOJ01000012">
    <property type="protein sequence ID" value="GIH90574.1"/>
    <property type="molecule type" value="Genomic_DNA"/>
</dbReference>
<gene>
    <name evidence="2" type="ORF">Psi01_12040</name>
</gene>
<accession>A0A8J3WHH3</accession>
<evidence type="ECO:0000313" key="2">
    <source>
        <dbReference type="EMBL" id="GIH90574.1"/>
    </source>
</evidence>
<feature type="region of interest" description="Disordered" evidence="1">
    <location>
        <begin position="1"/>
        <end position="110"/>
    </location>
</feature>
<evidence type="ECO:0000313" key="3">
    <source>
        <dbReference type="Proteomes" id="UP000619788"/>
    </source>
</evidence>
<feature type="compositionally biased region" description="Basic and acidic residues" evidence="1">
    <location>
        <begin position="90"/>
        <end position="103"/>
    </location>
</feature>
<dbReference type="Proteomes" id="UP000619788">
    <property type="component" value="Unassembled WGS sequence"/>
</dbReference>
<keyword evidence="3" id="KW-1185">Reference proteome</keyword>
<organism evidence="2 3">
    <name type="scientific">Planobispora siamensis</name>
    <dbReference type="NCBI Taxonomy" id="936338"/>
    <lineage>
        <taxon>Bacteria</taxon>
        <taxon>Bacillati</taxon>
        <taxon>Actinomycetota</taxon>
        <taxon>Actinomycetes</taxon>
        <taxon>Streptosporangiales</taxon>
        <taxon>Streptosporangiaceae</taxon>
        <taxon>Planobispora</taxon>
    </lineage>
</organism>